<reference evidence="3" key="1">
    <citation type="submission" date="2021-03" db="EMBL/GenBank/DDBJ databases">
        <title>Ottowia sp. 27C isolated from the cloaca of a Giant Asian pond turtle (Heosemys grandis).</title>
        <authorList>
            <person name="Spergser J."/>
            <person name="Busse H.-J."/>
        </authorList>
    </citation>
    <scope>NUCLEOTIDE SEQUENCE</scope>
    <source>
        <strain evidence="3">27C</strain>
    </source>
</reference>
<dbReference type="Proteomes" id="UP000663903">
    <property type="component" value="Chromosome"/>
</dbReference>
<feature type="region of interest" description="Disordered" evidence="1">
    <location>
        <begin position="1"/>
        <end position="39"/>
    </location>
</feature>
<name>A0A975CHA8_9BURK</name>
<gene>
    <name evidence="3" type="ORF">J1M35_13690</name>
</gene>
<keyword evidence="4" id="KW-1185">Reference proteome</keyword>
<dbReference type="EMBL" id="CP071796">
    <property type="protein sequence ID" value="QTD44174.1"/>
    <property type="molecule type" value="Genomic_DNA"/>
</dbReference>
<accession>A0A975CHA8</accession>
<dbReference type="InterPro" id="IPR022134">
    <property type="entry name" value="DUF3667"/>
</dbReference>
<proteinExistence type="predicted"/>
<feature type="compositionally biased region" description="Pro residues" evidence="1">
    <location>
        <begin position="1"/>
        <end position="17"/>
    </location>
</feature>
<feature type="transmembrane region" description="Helical" evidence="2">
    <location>
        <begin position="171"/>
        <end position="191"/>
    </location>
</feature>
<feature type="transmembrane region" description="Helical" evidence="2">
    <location>
        <begin position="242"/>
        <end position="262"/>
    </location>
</feature>
<feature type="transmembrane region" description="Helical" evidence="2">
    <location>
        <begin position="203"/>
        <end position="222"/>
    </location>
</feature>
<protein>
    <submittedName>
        <fullName evidence="3">DUF3667 domain-containing protein</fullName>
    </submittedName>
</protein>
<keyword evidence="2" id="KW-1133">Transmembrane helix</keyword>
<dbReference type="KEGG" id="otd:J1M35_13690"/>
<keyword evidence="2" id="KW-0812">Transmembrane</keyword>
<organism evidence="3 4">
    <name type="scientific">Ottowia testudinis</name>
    <dbReference type="NCBI Taxonomy" id="2816950"/>
    <lineage>
        <taxon>Bacteria</taxon>
        <taxon>Pseudomonadati</taxon>
        <taxon>Pseudomonadota</taxon>
        <taxon>Betaproteobacteria</taxon>
        <taxon>Burkholderiales</taxon>
        <taxon>Comamonadaceae</taxon>
        <taxon>Ottowia</taxon>
    </lineage>
</organism>
<feature type="transmembrane region" description="Helical" evidence="2">
    <location>
        <begin position="132"/>
        <end position="151"/>
    </location>
</feature>
<evidence type="ECO:0000313" key="3">
    <source>
        <dbReference type="EMBL" id="QTD44174.1"/>
    </source>
</evidence>
<evidence type="ECO:0000313" key="4">
    <source>
        <dbReference type="Proteomes" id="UP000663903"/>
    </source>
</evidence>
<sequence length="303" mass="33963">MADHLAPPPVPTTPHPTAPSVQAAAAPGTPVDDEASFNPVPPARTTVINSDALFTTDQCLNCGALLSGTFCAACGQKKAARIGAKTVRTETWERFRWFEWGPIKKALRVIPQPGTVARQYVMGMRKDHMHPMSLLLLVIGFLLIALGYTDYLKPEFPSEVAARMYELVKNYSKWSFSVGIVAVFISTWALFRKRMGYNLTELLAFSIYCQAVFIALQMANQLPLVLVKTPEMLKWHKTWSPWYMTGIQAVMLMVALKQFFLVDVRREGWRLLAAGALFAGLKWQATQLYARGVVELVMWQMGF</sequence>
<dbReference type="Pfam" id="PF12412">
    <property type="entry name" value="DUF3667"/>
    <property type="match status" value="1"/>
</dbReference>
<keyword evidence="2" id="KW-0472">Membrane</keyword>
<evidence type="ECO:0000256" key="2">
    <source>
        <dbReference type="SAM" id="Phobius"/>
    </source>
</evidence>
<evidence type="ECO:0000256" key="1">
    <source>
        <dbReference type="SAM" id="MobiDB-lite"/>
    </source>
</evidence>
<dbReference type="AlphaFoldDB" id="A0A975CHA8"/>
<dbReference type="RefSeq" id="WP_208007697.1">
    <property type="nucleotide sequence ID" value="NZ_CP071796.1"/>
</dbReference>